<dbReference type="SMART" id="SM00155">
    <property type="entry name" value="PLDc"/>
    <property type="match status" value="2"/>
</dbReference>
<evidence type="ECO:0000256" key="6">
    <source>
        <dbReference type="ARBA" id="ARBA00023209"/>
    </source>
</evidence>
<dbReference type="CDD" id="cd09136">
    <property type="entry name" value="PLDc_PSS_G_neg_2"/>
    <property type="match status" value="1"/>
</dbReference>
<dbReference type="GO" id="GO:0003882">
    <property type="term" value="F:CDP-diacylglycerol-serine O-phosphatidyltransferase activity"/>
    <property type="evidence" value="ECO:0007669"/>
    <property type="project" value="TreeGrafter"/>
</dbReference>
<comment type="similarity">
    <text evidence="1">Belongs to the CDP-alcohol phosphatidyltransferase class-II family.</text>
</comment>
<evidence type="ECO:0000313" key="9">
    <source>
        <dbReference type="EMBL" id="ACV34057.1"/>
    </source>
</evidence>
<keyword evidence="3" id="KW-0808">Transferase</keyword>
<dbReference type="PROSITE" id="PS50035">
    <property type="entry name" value="PLD"/>
    <property type="match status" value="2"/>
</dbReference>
<keyword evidence="5" id="KW-0443">Lipid metabolism</keyword>
<keyword evidence="2" id="KW-0444">Lipid biosynthesis</keyword>
<organism evidence="9">
    <name type="scientific">Accumulibacter regalis</name>
    <dbReference type="NCBI Taxonomy" id="522306"/>
    <lineage>
        <taxon>Bacteria</taxon>
        <taxon>Pseudomonadati</taxon>
        <taxon>Pseudomonadota</taxon>
        <taxon>Betaproteobacteria</taxon>
        <taxon>Candidatus Accumulibacter</taxon>
    </lineage>
</organism>
<evidence type="ECO:0000256" key="5">
    <source>
        <dbReference type="ARBA" id="ARBA00023098"/>
    </source>
</evidence>
<name>C7RMN0_ACCRE</name>
<dbReference type="PIRSF" id="PIRSF000850">
    <property type="entry name" value="Phospholipase_D_PSS"/>
    <property type="match status" value="1"/>
</dbReference>
<feature type="domain" description="PLD phosphodiesterase" evidence="8">
    <location>
        <begin position="353"/>
        <end position="380"/>
    </location>
</feature>
<sequence>MWRLRGRSRPLTGLESLARFPVQAELVRTLSGPDEFRETLFARIAGAAKRVLIAALYLQDDDAGREVLSALYAAKAARPGLQIAVFVDWHRAQRGLIGKGASAGNAALYADMAQRFGPGVPIYGVPVQTRELMGVMHLKGFVIDDAVLYSGASLNDVYLHRHQRYRLDRYHLVENRPLADSLAALMSQVLRPNPAVGFLDSAVRAKTGALRGAIGRLRRTLASSAYGVTSEPIGNGEVGITPLLGFGARRNQLNTVILQLIQRAERRLVLYTPYFNLPGPVRLAIEERLKRRCHVTIVLGDKTANDFYMPPEEPFTAICALPYLYESNLRRFCKAHQKAIDQGLLDLHLWRHDNHSFHLKGLLVDDDYALITGSNINPRAWRLDLENGLLIHDPQSRLIEQHWVELERILAHTRRLEHHQALEAADTYPLPVQRLLKRLARTRADRLVNQVL</sequence>
<evidence type="ECO:0000259" key="8">
    <source>
        <dbReference type="PROSITE" id="PS50035"/>
    </source>
</evidence>
<keyword evidence="4" id="KW-0677">Repeat</keyword>
<reference evidence="9" key="1">
    <citation type="submission" date="2009-08" db="EMBL/GenBank/DDBJ databases">
        <authorList>
            <consortium name="US DOE Joint Genome Institute"/>
            <person name="Lucas S."/>
            <person name="Copeland A."/>
            <person name="Lapidus A."/>
            <person name="Glavina del Rio T."/>
            <person name="Dalin E."/>
            <person name="Tice H."/>
            <person name="Bruce D."/>
            <person name="Barry K."/>
            <person name="Pitluck S."/>
            <person name="Lowry S."/>
            <person name="Larimer F."/>
            <person name="Land M."/>
            <person name="Hauser L."/>
            <person name="Kyrpides N."/>
            <person name="Ivanova N."/>
            <person name="McMahon K.D."/>
            <person name="Hugenholtz P."/>
        </authorList>
    </citation>
    <scope>NUCLEOTIDE SEQUENCE</scope>
    <source>
        <strain evidence="9">UW-1</strain>
    </source>
</reference>
<dbReference type="EMBL" id="CP001715">
    <property type="protein sequence ID" value="ACV34057.1"/>
    <property type="molecule type" value="Genomic_DNA"/>
</dbReference>
<dbReference type="GO" id="GO:0005829">
    <property type="term" value="C:cytosol"/>
    <property type="evidence" value="ECO:0007669"/>
    <property type="project" value="TreeGrafter"/>
</dbReference>
<dbReference type="KEGG" id="app:CAP2UW1_0711"/>
<dbReference type="CDD" id="cd09134">
    <property type="entry name" value="PLDc_PSS_G_neg_1"/>
    <property type="match status" value="1"/>
</dbReference>
<dbReference type="HOGENOM" id="CLU_051350_1_0_4"/>
<dbReference type="InterPro" id="IPR016270">
    <property type="entry name" value="PGS1"/>
</dbReference>
<gene>
    <name evidence="9" type="ordered locus">CAP2UW1_0711</name>
</gene>
<dbReference type="PANTHER" id="PTHR12586">
    <property type="entry name" value="CDP-DIACYLGLYCEROL--SERINE O-PHOSPHATIDYLTRANSFERASE"/>
    <property type="match status" value="1"/>
</dbReference>
<dbReference type="OrthoDB" id="8543662at2"/>
<feature type="domain" description="PLD phosphodiesterase" evidence="8">
    <location>
        <begin position="132"/>
        <end position="158"/>
    </location>
</feature>
<proteinExistence type="inferred from homology"/>
<dbReference type="AlphaFoldDB" id="C7RMN0"/>
<dbReference type="SUPFAM" id="SSF56024">
    <property type="entry name" value="Phospholipase D/nuclease"/>
    <property type="match status" value="2"/>
</dbReference>
<dbReference type="InterPro" id="IPR025202">
    <property type="entry name" value="PLD-like_dom"/>
</dbReference>
<dbReference type="STRING" id="522306.CAP2UW1_0711"/>
<dbReference type="GO" id="GO:0032049">
    <property type="term" value="P:cardiolipin biosynthetic process"/>
    <property type="evidence" value="ECO:0007669"/>
    <property type="project" value="InterPro"/>
</dbReference>
<dbReference type="Pfam" id="PF13091">
    <property type="entry name" value="PLDc_2"/>
    <property type="match status" value="1"/>
</dbReference>
<keyword evidence="7" id="KW-1208">Phospholipid metabolism</keyword>
<evidence type="ECO:0000256" key="3">
    <source>
        <dbReference type="ARBA" id="ARBA00022679"/>
    </source>
</evidence>
<protein>
    <submittedName>
        <fullName evidence="9">Phospholipase D/Transphosphatidylase</fullName>
    </submittedName>
</protein>
<dbReference type="GO" id="GO:0008444">
    <property type="term" value="F:CDP-diacylglycerol-glycerol-3-phosphate 3-phosphatidyltransferase activity"/>
    <property type="evidence" value="ECO:0007669"/>
    <property type="project" value="InterPro"/>
</dbReference>
<dbReference type="Pfam" id="PF00614">
    <property type="entry name" value="PLDc"/>
    <property type="match status" value="1"/>
</dbReference>
<reference evidence="9" key="2">
    <citation type="submission" date="2009-09" db="EMBL/GenBank/DDBJ databases">
        <title>Complete sequence of chromosome of Candidatus Accumulibacter phosphatis clade IIA str. UW-1.</title>
        <authorList>
            <consortium name="US DOE Joint Genome Institute"/>
            <person name="Martin H.G."/>
            <person name="Ivanova N."/>
            <person name="Kunin V."/>
            <person name="Warnecke F."/>
            <person name="Barry K."/>
            <person name="He S."/>
            <person name="Salamov A."/>
            <person name="Szeto E."/>
            <person name="Dalin E."/>
            <person name="Pangilinan J.L."/>
            <person name="Lapidus A."/>
            <person name="Lowry S."/>
            <person name="Kyrpides N.C."/>
            <person name="McMahon K.D."/>
            <person name="Hugenholtz P."/>
        </authorList>
    </citation>
    <scope>NUCLEOTIDE SEQUENCE [LARGE SCALE GENOMIC DNA]</scope>
    <source>
        <strain evidence="9">UW-1</strain>
    </source>
</reference>
<dbReference type="PANTHER" id="PTHR12586:SF1">
    <property type="entry name" value="CDP-DIACYLGLYCEROL--GLYCEROL-3-PHOSPHATE 3-PHOSPHATIDYLTRANSFERASE, MITOCHONDRIAL"/>
    <property type="match status" value="1"/>
</dbReference>
<accession>C7RMN0</accession>
<evidence type="ECO:0000256" key="2">
    <source>
        <dbReference type="ARBA" id="ARBA00022516"/>
    </source>
</evidence>
<dbReference type="eggNOG" id="COG1502">
    <property type="taxonomic scope" value="Bacteria"/>
</dbReference>
<evidence type="ECO:0000256" key="4">
    <source>
        <dbReference type="ARBA" id="ARBA00022737"/>
    </source>
</evidence>
<dbReference type="Gene3D" id="3.30.870.10">
    <property type="entry name" value="Endonuclease Chain A"/>
    <property type="match status" value="2"/>
</dbReference>
<dbReference type="InterPro" id="IPR001736">
    <property type="entry name" value="PLipase_D/transphosphatidylase"/>
</dbReference>
<keyword evidence="6" id="KW-0594">Phospholipid biosynthesis</keyword>
<evidence type="ECO:0000256" key="1">
    <source>
        <dbReference type="ARBA" id="ARBA00010682"/>
    </source>
</evidence>
<evidence type="ECO:0000256" key="7">
    <source>
        <dbReference type="ARBA" id="ARBA00023264"/>
    </source>
</evidence>
<dbReference type="NCBIfam" id="NF006946">
    <property type="entry name" value="PRK09428.1"/>
    <property type="match status" value="1"/>
</dbReference>